<evidence type="ECO:0000313" key="9">
    <source>
        <dbReference type="Proteomes" id="UP000708576"/>
    </source>
</evidence>
<feature type="transmembrane region" description="Helical" evidence="7">
    <location>
        <begin position="55"/>
        <end position="72"/>
    </location>
</feature>
<keyword evidence="5 7" id="KW-1133">Transmembrane helix</keyword>
<keyword evidence="6 7" id="KW-0472">Membrane</keyword>
<feature type="transmembrane region" description="Helical" evidence="7">
    <location>
        <begin position="241"/>
        <end position="260"/>
    </location>
</feature>
<feature type="transmembrane region" description="Helical" evidence="7">
    <location>
        <begin position="378"/>
        <end position="398"/>
    </location>
</feature>
<dbReference type="PANTHER" id="PTHR42718">
    <property type="entry name" value="MAJOR FACILITATOR SUPERFAMILY MULTIDRUG TRANSPORTER MFSC"/>
    <property type="match status" value="1"/>
</dbReference>
<feature type="transmembrane region" description="Helical" evidence="7">
    <location>
        <begin position="317"/>
        <end position="338"/>
    </location>
</feature>
<evidence type="ECO:0000256" key="1">
    <source>
        <dbReference type="ARBA" id="ARBA00004651"/>
    </source>
</evidence>
<dbReference type="PANTHER" id="PTHR42718:SF46">
    <property type="entry name" value="BLR6921 PROTEIN"/>
    <property type="match status" value="1"/>
</dbReference>
<sequence length="533" mass="60540">MPAKNNQQIFKKWVPTWLIYVTLFVFLLPVAVVLGIYMSGIPSAASYYGVDSIDIRYSIVVYYLAIATFFPLEARFFNFFASKPYLAACISLYLLINILLYNVQSYALLLVMRFVGGAISHGIIGIMFTLVFKQFHEQRSRVLGYATLYSILFGSAPLANILDAHLFTHFNFNSLFLFKIYSVIPGTILMFIILRKNTDLRRQGKIPLKTADWPSFVLYASSLLLLAYIFLYGQYYQWFNSARIVYCTMAFGVIFGLFVLRQINLPEPYINLRIFKTRNFRIGMLLLILFYFSKGDMGLLNRFMARSVNLDNYHQGYLMLTNGLGIVVGALLSARFILANRRIRLIWMTGFGALWLFHFYSFMIINHQAEAKDLLIPLFLQGFGNGVLILSIVIFYATSVPADLGFSASVTGVAFRATTFTATMGFTGWAGLHIQKLHHSSITKELTAANSDLAQRINGYTQTLLNKGLTPEQSHAGALKLFGQSLADQNNLLFVRDYYLYLCIFIGLIIMGIALIPHFRYHIKKIGNKLIPI</sequence>
<keyword evidence="9" id="KW-1185">Reference proteome</keyword>
<evidence type="ECO:0000256" key="6">
    <source>
        <dbReference type="ARBA" id="ARBA00023136"/>
    </source>
</evidence>
<keyword evidence="4 7" id="KW-0812">Transmembrane</keyword>
<feature type="transmembrane region" description="Helical" evidence="7">
    <location>
        <begin position="107"/>
        <end position="130"/>
    </location>
</feature>
<evidence type="ECO:0000256" key="4">
    <source>
        <dbReference type="ARBA" id="ARBA00022692"/>
    </source>
</evidence>
<dbReference type="Proteomes" id="UP000708576">
    <property type="component" value="Unassembled WGS sequence"/>
</dbReference>
<feature type="transmembrane region" description="Helical" evidence="7">
    <location>
        <begin position="142"/>
        <end position="162"/>
    </location>
</feature>
<feature type="transmembrane region" description="Helical" evidence="7">
    <location>
        <begin position="174"/>
        <end position="194"/>
    </location>
</feature>
<accession>A0ABS5JPL0</accession>
<gene>
    <name evidence="8" type="ORF">KEM10_00630</name>
</gene>
<dbReference type="SUPFAM" id="SSF103473">
    <property type="entry name" value="MFS general substrate transporter"/>
    <property type="match status" value="1"/>
</dbReference>
<evidence type="ECO:0000256" key="2">
    <source>
        <dbReference type="ARBA" id="ARBA00022448"/>
    </source>
</evidence>
<comment type="caution">
    <text evidence="8">The sequence shown here is derived from an EMBL/GenBank/DDBJ whole genome shotgun (WGS) entry which is preliminary data.</text>
</comment>
<evidence type="ECO:0000256" key="3">
    <source>
        <dbReference type="ARBA" id="ARBA00022475"/>
    </source>
</evidence>
<dbReference type="Gene3D" id="1.20.1720.10">
    <property type="entry name" value="Multidrug resistance protein D"/>
    <property type="match status" value="1"/>
</dbReference>
<organism evidence="8 9">
    <name type="scientific">Carboxylicivirga linearis</name>
    <dbReference type="NCBI Taxonomy" id="1628157"/>
    <lineage>
        <taxon>Bacteria</taxon>
        <taxon>Pseudomonadati</taxon>
        <taxon>Bacteroidota</taxon>
        <taxon>Bacteroidia</taxon>
        <taxon>Marinilabiliales</taxon>
        <taxon>Marinilabiliaceae</taxon>
        <taxon>Carboxylicivirga</taxon>
    </lineage>
</organism>
<evidence type="ECO:0000313" key="8">
    <source>
        <dbReference type="EMBL" id="MBS2096759.1"/>
    </source>
</evidence>
<evidence type="ECO:0000256" key="5">
    <source>
        <dbReference type="ARBA" id="ARBA00022989"/>
    </source>
</evidence>
<evidence type="ECO:0000256" key="7">
    <source>
        <dbReference type="SAM" id="Phobius"/>
    </source>
</evidence>
<keyword evidence="2" id="KW-0813">Transport</keyword>
<feature type="transmembrane region" description="Helical" evidence="7">
    <location>
        <begin position="410"/>
        <end position="432"/>
    </location>
</feature>
<protein>
    <submittedName>
        <fullName evidence="8">MFS transporter</fullName>
    </submittedName>
</protein>
<feature type="transmembrane region" description="Helical" evidence="7">
    <location>
        <begin position="345"/>
        <end position="366"/>
    </location>
</feature>
<keyword evidence="3" id="KW-1003">Cell membrane</keyword>
<dbReference type="RefSeq" id="WP_212212155.1">
    <property type="nucleotide sequence ID" value="NZ_JAGUCO010000001.1"/>
</dbReference>
<feature type="transmembrane region" description="Helical" evidence="7">
    <location>
        <begin position="215"/>
        <end position="235"/>
    </location>
</feature>
<dbReference type="InterPro" id="IPR036259">
    <property type="entry name" value="MFS_trans_sf"/>
</dbReference>
<name>A0ABS5JPL0_9BACT</name>
<proteinExistence type="predicted"/>
<feature type="transmembrane region" description="Helical" evidence="7">
    <location>
        <begin position="17"/>
        <end position="40"/>
    </location>
</feature>
<feature type="transmembrane region" description="Helical" evidence="7">
    <location>
        <begin position="280"/>
        <end position="297"/>
    </location>
</feature>
<feature type="transmembrane region" description="Helical" evidence="7">
    <location>
        <begin position="498"/>
        <end position="519"/>
    </location>
</feature>
<feature type="transmembrane region" description="Helical" evidence="7">
    <location>
        <begin position="84"/>
        <end position="101"/>
    </location>
</feature>
<comment type="subcellular location">
    <subcellularLocation>
        <location evidence="1">Cell membrane</location>
        <topology evidence="1">Multi-pass membrane protein</topology>
    </subcellularLocation>
</comment>
<reference evidence="8 9" key="1">
    <citation type="journal article" date="2015" name="Int. J. Syst. Evol. Microbiol.">
        <title>Carboxylicivirga linearis sp. nov., isolated from a sea cucumber culture pond.</title>
        <authorList>
            <person name="Wang F.Q."/>
            <person name="Zhou Y.X."/>
            <person name="Lin X.Z."/>
            <person name="Chen G.J."/>
            <person name="Du Z.J."/>
        </authorList>
    </citation>
    <scope>NUCLEOTIDE SEQUENCE [LARGE SCALE GENOMIC DNA]</scope>
    <source>
        <strain evidence="8 9">FB218</strain>
    </source>
</reference>
<dbReference type="EMBL" id="JAGUCO010000001">
    <property type="protein sequence ID" value="MBS2096759.1"/>
    <property type="molecule type" value="Genomic_DNA"/>
</dbReference>